<dbReference type="CDD" id="cd13836">
    <property type="entry name" value="IHF_B"/>
    <property type="match status" value="1"/>
</dbReference>
<organism evidence="2 3">
    <name type="scientific">Candidatus Edwardsbacteria bacterium GWF2_54_11</name>
    <dbReference type="NCBI Taxonomy" id="1817851"/>
    <lineage>
        <taxon>Bacteria</taxon>
        <taxon>Candidatus Edwardsiibacteriota</taxon>
    </lineage>
</organism>
<evidence type="ECO:0000313" key="2">
    <source>
        <dbReference type="EMBL" id="OGF14193.1"/>
    </source>
</evidence>
<protein>
    <recommendedName>
        <fullName evidence="4">Integration host factor subunit beta</fullName>
    </recommendedName>
</protein>
<dbReference type="Pfam" id="PF00216">
    <property type="entry name" value="Bac_DNA_binding"/>
    <property type="match status" value="1"/>
</dbReference>
<comment type="similarity">
    <text evidence="1">Belongs to the bacterial histone-like protein family.</text>
</comment>
<dbReference type="GO" id="GO:0003677">
    <property type="term" value="F:DNA binding"/>
    <property type="evidence" value="ECO:0007669"/>
    <property type="project" value="InterPro"/>
</dbReference>
<evidence type="ECO:0000313" key="3">
    <source>
        <dbReference type="Proteomes" id="UP000177230"/>
    </source>
</evidence>
<dbReference type="Gene3D" id="4.10.520.10">
    <property type="entry name" value="IHF-like DNA-binding proteins"/>
    <property type="match status" value="1"/>
</dbReference>
<accession>A0A1F5RJ41</accession>
<name>A0A1F5RJ41_9BACT</name>
<dbReference type="PANTHER" id="PTHR33175">
    <property type="entry name" value="DNA-BINDING PROTEIN HU"/>
    <property type="match status" value="1"/>
</dbReference>
<gene>
    <name evidence="2" type="ORF">A2024_07575</name>
</gene>
<dbReference type="EMBL" id="MFFM01000007">
    <property type="protein sequence ID" value="OGF14193.1"/>
    <property type="molecule type" value="Genomic_DNA"/>
</dbReference>
<evidence type="ECO:0008006" key="4">
    <source>
        <dbReference type="Google" id="ProtNLM"/>
    </source>
</evidence>
<dbReference type="InterPro" id="IPR000119">
    <property type="entry name" value="Hist_DNA-bd"/>
</dbReference>
<dbReference type="GO" id="GO:0030527">
    <property type="term" value="F:structural constituent of chromatin"/>
    <property type="evidence" value="ECO:0007669"/>
    <property type="project" value="InterPro"/>
</dbReference>
<dbReference type="PANTHER" id="PTHR33175:SF2">
    <property type="entry name" value="INTEGRATION HOST FACTOR SUBUNIT ALPHA"/>
    <property type="match status" value="1"/>
</dbReference>
<dbReference type="SUPFAM" id="SSF47729">
    <property type="entry name" value="IHF-like DNA-binding proteins"/>
    <property type="match status" value="1"/>
</dbReference>
<dbReference type="GO" id="GO:0005829">
    <property type="term" value="C:cytosol"/>
    <property type="evidence" value="ECO:0007669"/>
    <property type="project" value="TreeGrafter"/>
</dbReference>
<proteinExistence type="inferred from homology"/>
<dbReference type="Proteomes" id="UP000177230">
    <property type="component" value="Unassembled WGS sequence"/>
</dbReference>
<reference evidence="2 3" key="1">
    <citation type="journal article" date="2016" name="Nat. Commun.">
        <title>Thousands of microbial genomes shed light on interconnected biogeochemical processes in an aquifer system.</title>
        <authorList>
            <person name="Anantharaman K."/>
            <person name="Brown C.T."/>
            <person name="Hug L.A."/>
            <person name="Sharon I."/>
            <person name="Castelle C.J."/>
            <person name="Probst A.J."/>
            <person name="Thomas B.C."/>
            <person name="Singh A."/>
            <person name="Wilkins M.J."/>
            <person name="Karaoz U."/>
            <person name="Brodie E.L."/>
            <person name="Williams K.H."/>
            <person name="Hubbard S.S."/>
            <person name="Banfield J.F."/>
        </authorList>
    </citation>
    <scope>NUCLEOTIDE SEQUENCE [LARGE SCALE GENOMIC DNA]</scope>
</reference>
<comment type="caution">
    <text evidence="2">The sequence shown here is derived from an EMBL/GenBank/DDBJ whole genome shotgun (WGS) entry which is preliminary data.</text>
</comment>
<dbReference type="InterPro" id="IPR010992">
    <property type="entry name" value="IHF-like_DNA-bd_dom_sf"/>
</dbReference>
<dbReference type="SMART" id="SM00411">
    <property type="entry name" value="BHL"/>
    <property type="match status" value="1"/>
</dbReference>
<dbReference type="AlphaFoldDB" id="A0A1F5RJ41"/>
<sequence length="93" mass="10530">MTKADLVKLVCDKTGVTQRDAKIVVDSFLDVITLTLSEGKNIEIRGFGRFKVKERKPRLARNPRRPTETVQIPARLVPIFQPSNELKAQVSKK</sequence>
<dbReference type="PRINTS" id="PR01727">
    <property type="entry name" value="DNABINDINGHU"/>
</dbReference>
<evidence type="ECO:0000256" key="1">
    <source>
        <dbReference type="RuleBase" id="RU003939"/>
    </source>
</evidence>